<dbReference type="Proteomes" id="UP001204579">
    <property type="component" value="Unassembled WGS sequence"/>
</dbReference>
<keyword evidence="3" id="KW-1185">Reference proteome</keyword>
<feature type="chain" id="PRO_5043408864" description="DUF5689 domain-containing protein" evidence="1">
    <location>
        <begin position="24"/>
        <end position="1432"/>
    </location>
</feature>
<gene>
    <name evidence="2" type="ORF">NW209_13890</name>
</gene>
<evidence type="ECO:0000313" key="3">
    <source>
        <dbReference type="Proteomes" id="UP001204579"/>
    </source>
</evidence>
<dbReference type="RefSeq" id="WP_258336210.1">
    <property type="nucleotide sequence ID" value="NZ_JANRHJ010000019.1"/>
</dbReference>
<proteinExistence type="predicted"/>
<comment type="caution">
    <text evidence="2">The sequence shown here is derived from an EMBL/GenBank/DDBJ whole genome shotgun (WGS) entry which is preliminary data.</text>
</comment>
<reference evidence="2 3" key="1">
    <citation type="submission" date="2022-08" db="EMBL/GenBank/DDBJ databases">
        <authorList>
            <person name="Zeman M."/>
            <person name="Kubasova T."/>
        </authorList>
    </citation>
    <scope>NUCLEOTIDE SEQUENCE [LARGE SCALE GENOMIC DNA]</scope>
    <source>
        <strain evidence="2 3">ET62</strain>
    </source>
</reference>
<evidence type="ECO:0008006" key="4">
    <source>
        <dbReference type="Google" id="ProtNLM"/>
    </source>
</evidence>
<evidence type="ECO:0000256" key="1">
    <source>
        <dbReference type="SAM" id="SignalP"/>
    </source>
</evidence>
<dbReference type="PROSITE" id="PS51257">
    <property type="entry name" value="PROKAR_LIPOPROTEIN"/>
    <property type="match status" value="1"/>
</dbReference>
<organism evidence="2 3">
    <name type="scientific">Phocaeicola barnesiae</name>
    <dbReference type="NCBI Taxonomy" id="376804"/>
    <lineage>
        <taxon>Bacteria</taxon>
        <taxon>Pseudomonadati</taxon>
        <taxon>Bacteroidota</taxon>
        <taxon>Bacteroidia</taxon>
        <taxon>Bacteroidales</taxon>
        <taxon>Bacteroidaceae</taxon>
        <taxon>Phocaeicola</taxon>
    </lineage>
</organism>
<accession>A0AAW5N9I8</accession>
<dbReference type="EMBL" id="JANRHJ010000019">
    <property type="protein sequence ID" value="MCR8875090.1"/>
    <property type="molecule type" value="Genomic_DNA"/>
</dbReference>
<keyword evidence="1" id="KW-0732">Signal</keyword>
<feature type="signal peptide" evidence="1">
    <location>
        <begin position="1"/>
        <end position="23"/>
    </location>
</feature>
<sequence length="1432" mass="158021">MKKLWNLFILCMLPCLVMLSSCRDEDIVALGMENDFSQTRADEQTTGGLVQQSDGTWVANRRVALVGPGRLINRINNSLLGLVNLDQNLDKIVNPDLTDHGTVGSSLSGVSLVGSILSVKDMYRTYKAGQKAGFVYKMNPDNANLLTVDVLKGFWVKFYKDGEVVGDTEADEEEDFAIADIGLVNIPGGEGDEERAIYATCAVDFDEVEIGTIGINVNVLSSLQLCYAFVGENPEIVAYNGNPYFTNGVEVNEDHSNINLISSHKNLVDKDTTNYEDWASILFDYSKKATVNFKQEIPVGSEVGFKYFNVNVLGLNILTGGYKVRTFGSSISNEDSYLESSDNGRSLLGISALGGGYATVSLKVTKEGTRQAMFYIPGGIKVSGGRLYYAYIRESIKMDPTNYFTLGDATISANSYQLYTPKEGRVVYTVTGPAGNPVKVSTSNRIEGMTQNGKYTVTAVYTADNGEKTVHTATITRKVSVVTGCNILLTAKEHGAEVRKSLVEGSGCLLCLEGFQSGEKKENLTDGSLSTYVTYIGGVDLAANIPITCIHLDNTQELKKILDSGKNIRTGFIVQTEAGLLNADVLSFFRVRLFKDGKEVDGGVTTGNDLVAASLVGESGNSMMRLSIVTKKEFNQIELWSSGVLNLELSRMRLYSAFYESENSACESVGIGEACTEMMTPINSNISINYAETQISPDLLGVIGGAVGLEHLIDGDMTTSALNGNLVDVLKNTTFAVKFDPVKGGQQMGFVFEGTGDILTLDVVKKNWSLSAYYKGERIEDETSEIPTLLNLDLLAHGGRYFLEITPPKDCFVDELRINFQSLVNALSTVKLCGFYIRRDSDGDGIPDCSEDPEQSADSEFTYTEKVENTCEDGTGNGLVKIYINSEKKQPGDKITVSYTAYSEGFKITHTQEVKIQGTASDMYFEIRLPVDEYVFQEGNFSATVRVYPLQTEWTGKVDDQWNSWGNWTNGAPWTCTNVIIPSSAPRYPELKDGVTNCCAGIHFEPGGEVVNTHYLVYDAAWVDMELEGERYYMLSAPLKDMCTGDIFISKDSPWRKANYFSEMNEESYIEYRVTPRIYQRLWSSVARGVTLKDGDKNVTPGETFWTAPFNAVNTRFEMGQGFSVMAKGRSTNRFYFPKMHKIYNYFYSTGNPTGKSDKTYRTGDGYRFIYEGTETGDGEWQVTLKNTEGYNNGKISTFLLGNPFMAHVDIQKFLEENESVLSQEVKVYDGNTLNSEIKADGQLLSYSEKTYTHIAPMQSVFVTAKDNEQGSITVTFTEDMLAQKPEDKVRSRAVSSGIQQKGIRITATDGDAESRCLLLKRSGATDAYRAGEDAEVLIDPATAPGVVVFTVADEKALDIQQFRAAERIPLGFVVKEESARATLKFSFTEKEWNGWVLKDTETGERYDLKTGNIVIGNLKSNIGRLYLEKIN</sequence>
<evidence type="ECO:0000313" key="2">
    <source>
        <dbReference type="EMBL" id="MCR8875090.1"/>
    </source>
</evidence>
<name>A0AAW5N9I8_9BACT</name>
<protein>
    <recommendedName>
        <fullName evidence="4">DUF5689 domain-containing protein</fullName>
    </recommendedName>
</protein>